<keyword evidence="7" id="KW-0547">Nucleotide-binding</keyword>
<dbReference type="InterPro" id="IPR005467">
    <property type="entry name" value="His_kinase_dom"/>
</dbReference>
<keyword evidence="8 16" id="KW-0418">Kinase</keyword>
<keyword evidence="10" id="KW-0902">Two-component regulatory system</keyword>
<dbReference type="Gene3D" id="1.20.120.160">
    <property type="entry name" value="HPT domain"/>
    <property type="match status" value="1"/>
</dbReference>
<dbReference type="RefSeq" id="WP_134113501.1">
    <property type="nucleotide sequence ID" value="NZ_SOBG01000007.1"/>
</dbReference>
<dbReference type="Proteomes" id="UP000294678">
    <property type="component" value="Unassembled WGS sequence"/>
</dbReference>
<name>A0AA46DXM3_9FUSO</name>
<dbReference type="GO" id="GO:0006935">
    <property type="term" value="P:chemotaxis"/>
    <property type="evidence" value="ECO:0007669"/>
    <property type="project" value="UniProtKB-KW"/>
</dbReference>
<dbReference type="Pfam" id="PF02895">
    <property type="entry name" value="H-kinase_dim"/>
    <property type="match status" value="1"/>
</dbReference>
<dbReference type="EMBL" id="SOBG01000007">
    <property type="protein sequence ID" value="TDT68567.1"/>
    <property type="molecule type" value="Genomic_DNA"/>
</dbReference>
<dbReference type="InterPro" id="IPR004105">
    <property type="entry name" value="CheA-like_dim"/>
</dbReference>
<dbReference type="Gene3D" id="3.30.70.1110">
    <property type="entry name" value="Histidine kinase CheA-like, P2 response regulator-binding domain"/>
    <property type="match status" value="1"/>
</dbReference>
<evidence type="ECO:0000256" key="8">
    <source>
        <dbReference type="ARBA" id="ARBA00022777"/>
    </source>
</evidence>
<dbReference type="CDD" id="cd00088">
    <property type="entry name" value="HPT"/>
    <property type="match status" value="1"/>
</dbReference>
<dbReference type="CDD" id="cd16916">
    <property type="entry name" value="HATPase_CheA-like"/>
    <property type="match status" value="1"/>
</dbReference>
<dbReference type="EC" id="2.7.13.3" evidence="2"/>
<dbReference type="Pfam" id="PF02518">
    <property type="entry name" value="HATPase_c"/>
    <property type="match status" value="1"/>
</dbReference>
<dbReference type="InterPro" id="IPR036641">
    <property type="entry name" value="HPT_dom_sf"/>
</dbReference>
<dbReference type="GO" id="GO:0000155">
    <property type="term" value="F:phosphorelay sensor kinase activity"/>
    <property type="evidence" value="ECO:0007669"/>
    <property type="project" value="InterPro"/>
</dbReference>
<dbReference type="InterPro" id="IPR010808">
    <property type="entry name" value="CheA_P2-bd"/>
</dbReference>
<dbReference type="InterPro" id="IPR002545">
    <property type="entry name" value="CheW-lke_dom"/>
</dbReference>
<keyword evidence="17" id="KW-1185">Reference proteome</keyword>
<dbReference type="Pfam" id="PF07194">
    <property type="entry name" value="P2"/>
    <property type="match status" value="1"/>
</dbReference>
<dbReference type="InterPro" id="IPR036890">
    <property type="entry name" value="HATPase_C_sf"/>
</dbReference>
<dbReference type="InterPro" id="IPR036097">
    <property type="entry name" value="HisK_dim/P_sf"/>
</dbReference>
<keyword evidence="9" id="KW-0067">ATP-binding</keyword>
<feature type="region of interest" description="Disordered" evidence="12">
    <location>
        <begin position="125"/>
        <end position="152"/>
    </location>
</feature>
<gene>
    <name evidence="16" type="ORF">EV215_1634</name>
</gene>
<feature type="domain" description="Histidine kinase" evidence="13">
    <location>
        <begin position="334"/>
        <end position="547"/>
    </location>
</feature>
<dbReference type="PROSITE" id="PS50851">
    <property type="entry name" value="CHEW"/>
    <property type="match status" value="1"/>
</dbReference>
<dbReference type="SUPFAM" id="SSF50341">
    <property type="entry name" value="CheW-like"/>
    <property type="match status" value="1"/>
</dbReference>
<evidence type="ECO:0000313" key="17">
    <source>
        <dbReference type="Proteomes" id="UP000294678"/>
    </source>
</evidence>
<evidence type="ECO:0000259" key="13">
    <source>
        <dbReference type="PROSITE" id="PS50109"/>
    </source>
</evidence>
<evidence type="ECO:0000256" key="4">
    <source>
        <dbReference type="ARBA" id="ARBA00022500"/>
    </source>
</evidence>
<dbReference type="PROSITE" id="PS50109">
    <property type="entry name" value="HIS_KIN"/>
    <property type="match status" value="1"/>
</dbReference>
<dbReference type="CDD" id="cd00731">
    <property type="entry name" value="CheA_reg"/>
    <property type="match status" value="1"/>
</dbReference>
<accession>A0AA46DXM3</accession>
<feature type="domain" description="CheW-like" evidence="14">
    <location>
        <begin position="549"/>
        <end position="679"/>
    </location>
</feature>
<dbReference type="SMART" id="SM00387">
    <property type="entry name" value="HATPase_c"/>
    <property type="match status" value="1"/>
</dbReference>
<dbReference type="PANTHER" id="PTHR43395:SF1">
    <property type="entry name" value="CHEMOTAXIS PROTEIN CHEA"/>
    <property type="match status" value="1"/>
</dbReference>
<keyword evidence="4" id="KW-0145">Chemotaxis</keyword>
<evidence type="ECO:0000256" key="12">
    <source>
        <dbReference type="SAM" id="MobiDB-lite"/>
    </source>
</evidence>
<dbReference type="GO" id="GO:0005737">
    <property type="term" value="C:cytoplasm"/>
    <property type="evidence" value="ECO:0007669"/>
    <property type="project" value="InterPro"/>
</dbReference>
<dbReference type="Gene3D" id="3.30.565.10">
    <property type="entry name" value="Histidine kinase-like ATPase, C-terminal domain"/>
    <property type="match status" value="1"/>
</dbReference>
<dbReference type="SUPFAM" id="SSF55052">
    <property type="entry name" value="CheY-binding domain of CheA"/>
    <property type="match status" value="1"/>
</dbReference>
<evidence type="ECO:0000259" key="14">
    <source>
        <dbReference type="PROSITE" id="PS50851"/>
    </source>
</evidence>
<evidence type="ECO:0000256" key="5">
    <source>
        <dbReference type="ARBA" id="ARBA00022553"/>
    </source>
</evidence>
<dbReference type="FunFam" id="2.30.30.40:FF:000048">
    <property type="entry name" value="Chemotaxis protein CheA, putative"/>
    <property type="match status" value="1"/>
</dbReference>
<evidence type="ECO:0000259" key="15">
    <source>
        <dbReference type="PROSITE" id="PS50894"/>
    </source>
</evidence>
<dbReference type="PRINTS" id="PR00344">
    <property type="entry name" value="BCTRLSENSOR"/>
</dbReference>
<comment type="caution">
    <text evidence="16">The sequence shown here is derived from an EMBL/GenBank/DDBJ whole genome shotgun (WGS) entry which is preliminary data.</text>
</comment>
<dbReference type="SMART" id="SM00073">
    <property type="entry name" value="HPT"/>
    <property type="match status" value="1"/>
</dbReference>
<evidence type="ECO:0000256" key="2">
    <source>
        <dbReference type="ARBA" id="ARBA00012438"/>
    </source>
</evidence>
<evidence type="ECO:0000256" key="9">
    <source>
        <dbReference type="ARBA" id="ARBA00022840"/>
    </source>
</evidence>
<dbReference type="InterPro" id="IPR008207">
    <property type="entry name" value="Sig_transdc_His_kin_Hpt_dom"/>
</dbReference>
<evidence type="ECO:0000256" key="3">
    <source>
        <dbReference type="ARBA" id="ARBA00021495"/>
    </source>
</evidence>
<dbReference type="GO" id="GO:0005524">
    <property type="term" value="F:ATP binding"/>
    <property type="evidence" value="ECO:0007669"/>
    <property type="project" value="UniProtKB-KW"/>
</dbReference>
<dbReference type="Pfam" id="PF01627">
    <property type="entry name" value="Hpt"/>
    <property type="match status" value="1"/>
</dbReference>
<evidence type="ECO:0000256" key="7">
    <source>
        <dbReference type="ARBA" id="ARBA00022741"/>
    </source>
</evidence>
<dbReference type="SMART" id="SM00260">
    <property type="entry name" value="CheW"/>
    <property type="match status" value="1"/>
</dbReference>
<dbReference type="InterPro" id="IPR051315">
    <property type="entry name" value="Bact_Chemotaxis_CheA"/>
</dbReference>
<dbReference type="SUPFAM" id="SSF55874">
    <property type="entry name" value="ATPase domain of HSP90 chaperone/DNA topoisomerase II/histidine kinase"/>
    <property type="match status" value="1"/>
</dbReference>
<dbReference type="Gene3D" id="1.10.287.560">
    <property type="entry name" value="Histidine kinase CheA-like, homodimeric domain"/>
    <property type="match status" value="1"/>
</dbReference>
<dbReference type="InterPro" id="IPR037052">
    <property type="entry name" value="CheA-like_P2_sf"/>
</dbReference>
<feature type="domain" description="HPt" evidence="15">
    <location>
        <begin position="1"/>
        <end position="103"/>
    </location>
</feature>
<dbReference type="SUPFAM" id="SSF47226">
    <property type="entry name" value="Histidine-containing phosphotransfer domain, HPT domain"/>
    <property type="match status" value="1"/>
</dbReference>
<reference evidence="16 17" key="1">
    <citation type="submission" date="2019-03" db="EMBL/GenBank/DDBJ databases">
        <title>Genomic Encyclopedia of Type Strains, Phase IV (KMG-IV): sequencing the most valuable type-strain genomes for metagenomic binning, comparative biology and taxonomic classification.</title>
        <authorList>
            <person name="Goeker M."/>
        </authorList>
    </citation>
    <scope>NUCLEOTIDE SEQUENCE [LARGE SCALE GENOMIC DNA]</scope>
    <source>
        <strain evidence="16 17">DSM 100055</strain>
    </source>
</reference>
<dbReference type="SUPFAM" id="SSF47384">
    <property type="entry name" value="Homodimeric domain of signal transducing histidine kinase"/>
    <property type="match status" value="1"/>
</dbReference>
<dbReference type="PANTHER" id="PTHR43395">
    <property type="entry name" value="SENSOR HISTIDINE KINASE CHEA"/>
    <property type="match status" value="1"/>
</dbReference>
<dbReference type="AlphaFoldDB" id="A0AA46DXM3"/>
<dbReference type="InterPro" id="IPR036061">
    <property type="entry name" value="CheW-like_dom_sf"/>
</dbReference>
<keyword evidence="6" id="KW-0808">Transferase</keyword>
<dbReference type="InterPro" id="IPR003594">
    <property type="entry name" value="HATPase_dom"/>
</dbReference>
<evidence type="ECO:0000256" key="1">
    <source>
        <dbReference type="ARBA" id="ARBA00000085"/>
    </source>
</evidence>
<dbReference type="FunFam" id="3.30.565.10:FF:000016">
    <property type="entry name" value="Chemotaxis protein CheA, putative"/>
    <property type="match status" value="1"/>
</dbReference>
<keyword evidence="5 11" id="KW-0597">Phosphoprotein</keyword>
<dbReference type="InterPro" id="IPR037006">
    <property type="entry name" value="CheA-like_homodim_sf"/>
</dbReference>
<feature type="compositionally biased region" description="Basic and acidic residues" evidence="12">
    <location>
        <begin position="136"/>
        <end position="152"/>
    </location>
</feature>
<evidence type="ECO:0000256" key="11">
    <source>
        <dbReference type="PROSITE-ProRule" id="PRU00110"/>
    </source>
</evidence>
<evidence type="ECO:0000256" key="6">
    <source>
        <dbReference type="ARBA" id="ARBA00022679"/>
    </source>
</evidence>
<dbReference type="SMART" id="SM01231">
    <property type="entry name" value="H-kinase_dim"/>
    <property type="match status" value="1"/>
</dbReference>
<protein>
    <recommendedName>
        <fullName evidence="3">Chemotaxis protein CheA</fullName>
        <ecNumber evidence="2">2.7.13.3</ecNumber>
    </recommendedName>
</protein>
<dbReference type="Gene3D" id="2.30.30.40">
    <property type="entry name" value="SH3 Domains"/>
    <property type="match status" value="1"/>
</dbReference>
<evidence type="ECO:0000313" key="16">
    <source>
        <dbReference type="EMBL" id="TDT68567.1"/>
    </source>
</evidence>
<dbReference type="PROSITE" id="PS50894">
    <property type="entry name" value="HPT"/>
    <property type="match status" value="1"/>
</dbReference>
<dbReference type="InterPro" id="IPR004358">
    <property type="entry name" value="Sig_transdc_His_kin-like_C"/>
</dbReference>
<dbReference type="InterPro" id="IPR035891">
    <property type="entry name" value="CheY-binding_CheA"/>
</dbReference>
<feature type="modified residue" description="Phosphohistidine" evidence="11">
    <location>
        <position position="46"/>
    </location>
</feature>
<comment type="catalytic activity">
    <reaction evidence="1">
        <text>ATP + protein L-histidine = ADP + protein N-phospho-L-histidine.</text>
        <dbReference type="EC" id="2.7.13.3"/>
    </reaction>
</comment>
<proteinExistence type="predicted"/>
<dbReference type="Pfam" id="PF01584">
    <property type="entry name" value="CheW"/>
    <property type="match status" value="1"/>
</dbReference>
<evidence type="ECO:0000256" key="10">
    <source>
        <dbReference type="ARBA" id="ARBA00023012"/>
    </source>
</evidence>
<organism evidence="16 17">
    <name type="scientific">Hypnocyclicus thermotrophus</name>
    <dbReference type="NCBI Taxonomy" id="1627895"/>
    <lineage>
        <taxon>Bacteria</taxon>
        <taxon>Fusobacteriati</taxon>
        <taxon>Fusobacteriota</taxon>
        <taxon>Fusobacteriia</taxon>
        <taxon>Fusobacteriales</taxon>
        <taxon>Fusobacteriaceae</taxon>
        <taxon>Hypnocyclicus</taxon>
    </lineage>
</organism>
<sequence length="679" mass="75672">MSMSQYMSVFIDESREHLQLMNDSLLEFEQDTEDVKIVNEIFRAAHTLKGMSATMGFNRIAELTHHMENVLDNIRNGVSIADGTTVDILFECLDTLNLLVDEVIETGQETTEVSDLMSKLDEMVKGAGKTTTKPSSKIEKKETPEEKKEEIQAEKEIDEQVEFNEYEKEILAAGKGKEMAPYLIKVELDEGCLLKAARTYMVFRNLEEIGEVIKSIPSVQELEEEKFDNSFLVAFISKKSIEEIKNSILEVSEVKDVLVSDIDINMSEKTEAREIKAVKKISEKQNKVKKSKSMVKKTTTTVRVDTEKLDLLMNLVGELVINKTRLAQLGLEYNLQDLSETLSHVDRVTSDIQAVVTKVRMVPIETVFNRFPRMVRDLSKDLGKDIDLIIEGKETELDRTVIDEIGDPLVHLIRNSVDHGVELPDKRESKGKPRTGTILLKAEHEGNSVVITIKDDGKGMDTEVLANKAIEKGILTLEEVEKLSHEEKLNLIFAPGFSTASEITDLSGRGVGMDVVKTKIEALSGSIEMSSEVDKGTETRIKLPLTLAIIEALMIKLEEEVYAIPLANIVETIDIAKEDIRTVQNEKVILLRGEIVPILNLSSILEVKTEKPEIEDRNTVVIVKAGNKKIGFIVDVLIGQQEIVIKSLGKMFQGTKGITGATVLGNGEVALILDVLTLV</sequence>